<reference evidence="9 10" key="1">
    <citation type="submission" date="2023-07" db="EMBL/GenBank/DDBJ databases">
        <title>Sorghum-associated microbial communities from plants grown in Nebraska, USA.</title>
        <authorList>
            <person name="Schachtman D."/>
        </authorList>
    </citation>
    <scope>NUCLEOTIDE SEQUENCE [LARGE SCALE GENOMIC DNA]</scope>
    <source>
        <strain evidence="9 10">4249</strain>
    </source>
</reference>
<dbReference type="PANTHER" id="PTHR21272:SF3">
    <property type="entry name" value="CATABOLIC 3-DEHYDROQUINASE"/>
    <property type="match status" value="1"/>
</dbReference>
<dbReference type="Proteomes" id="UP001265700">
    <property type="component" value="Unassembled WGS sequence"/>
</dbReference>
<feature type="binding site" evidence="8">
    <location>
        <position position="117"/>
    </location>
    <ligand>
        <name>substrate</name>
    </ligand>
</feature>
<dbReference type="NCBIfam" id="TIGR01088">
    <property type="entry name" value="aroQ"/>
    <property type="match status" value="1"/>
</dbReference>
<feature type="binding site" evidence="8">
    <location>
        <position position="92"/>
    </location>
    <ligand>
        <name>substrate</name>
    </ligand>
</feature>
<dbReference type="InterPro" id="IPR018509">
    <property type="entry name" value="DHquinase_II_CS"/>
</dbReference>
<dbReference type="PROSITE" id="PS01029">
    <property type="entry name" value="DEHYDROQUINASE_II"/>
    <property type="match status" value="1"/>
</dbReference>
<keyword evidence="8" id="KW-0028">Amino-acid biosynthesis</keyword>
<evidence type="ECO:0000256" key="7">
    <source>
        <dbReference type="ARBA" id="ARBA00023239"/>
    </source>
</evidence>
<dbReference type="Gene3D" id="3.40.50.9100">
    <property type="entry name" value="Dehydroquinase, class II"/>
    <property type="match status" value="1"/>
</dbReference>
<dbReference type="PANTHER" id="PTHR21272">
    <property type="entry name" value="CATABOLIC 3-DEHYDROQUINASE"/>
    <property type="match status" value="1"/>
</dbReference>
<feature type="active site" description="Proton donor" evidence="8">
    <location>
        <position position="106"/>
    </location>
</feature>
<comment type="subunit">
    <text evidence="5 8">Homododecamer.</text>
</comment>
<dbReference type="HAMAP" id="MF_00169">
    <property type="entry name" value="AroQ"/>
    <property type="match status" value="1"/>
</dbReference>
<dbReference type="EMBL" id="JAVDWU010000001">
    <property type="protein sequence ID" value="MDR7148417.1"/>
    <property type="molecule type" value="Genomic_DNA"/>
</dbReference>
<feature type="site" description="Transition state stabilizer" evidence="8">
    <location>
        <position position="18"/>
    </location>
</feature>
<dbReference type="NCBIfam" id="NF003807">
    <property type="entry name" value="PRK05395.1-4"/>
    <property type="match status" value="1"/>
</dbReference>
<dbReference type="GO" id="GO:0003855">
    <property type="term" value="F:3-dehydroquinate dehydratase activity"/>
    <property type="evidence" value="ECO:0007669"/>
    <property type="project" value="UniProtKB-EC"/>
</dbReference>
<evidence type="ECO:0000256" key="5">
    <source>
        <dbReference type="ARBA" id="ARBA00011193"/>
    </source>
</evidence>
<proteinExistence type="inferred from homology"/>
<comment type="function">
    <text evidence="2 8">Catalyzes a trans-dehydration via an enolate intermediate.</text>
</comment>
<organism evidence="9 10">
    <name type="scientific">Hydrogenophaga palleronii</name>
    <dbReference type="NCBI Taxonomy" id="65655"/>
    <lineage>
        <taxon>Bacteria</taxon>
        <taxon>Pseudomonadati</taxon>
        <taxon>Pseudomonadota</taxon>
        <taxon>Betaproteobacteria</taxon>
        <taxon>Burkholderiales</taxon>
        <taxon>Comamonadaceae</taxon>
        <taxon>Hydrogenophaga</taxon>
    </lineage>
</organism>
<evidence type="ECO:0000256" key="1">
    <source>
        <dbReference type="ARBA" id="ARBA00001864"/>
    </source>
</evidence>
<dbReference type="PIRSF" id="PIRSF001399">
    <property type="entry name" value="DHquinase_II"/>
    <property type="match status" value="1"/>
</dbReference>
<keyword evidence="10" id="KW-1185">Reference proteome</keyword>
<evidence type="ECO:0000313" key="10">
    <source>
        <dbReference type="Proteomes" id="UP001265700"/>
    </source>
</evidence>
<feature type="binding site" evidence="8">
    <location>
        <begin position="107"/>
        <end position="108"/>
    </location>
    <ligand>
        <name>substrate</name>
    </ligand>
</feature>
<dbReference type="Pfam" id="PF01220">
    <property type="entry name" value="DHquinase_II"/>
    <property type="match status" value="1"/>
</dbReference>
<evidence type="ECO:0000256" key="3">
    <source>
        <dbReference type="ARBA" id="ARBA00004902"/>
    </source>
</evidence>
<name>A0ABU1WH49_9BURK</name>
<feature type="binding site" evidence="8">
    <location>
        <position position="85"/>
    </location>
    <ligand>
        <name>substrate</name>
    </ligand>
</feature>
<keyword evidence="8" id="KW-0057">Aromatic amino acid biosynthesis</keyword>
<dbReference type="InterPro" id="IPR001874">
    <property type="entry name" value="DHquinase_II"/>
</dbReference>
<evidence type="ECO:0000256" key="2">
    <source>
        <dbReference type="ARBA" id="ARBA00003924"/>
    </source>
</evidence>
<comment type="catalytic activity">
    <reaction evidence="1 8">
        <text>3-dehydroquinate = 3-dehydroshikimate + H2O</text>
        <dbReference type="Rhea" id="RHEA:21096"/>
        <dbReference type="ChEBI" id="CHEBI:15377"/>
        <dbReference type="ChEBI" id="CHEBI:16630"/>
        <dbReference type="ChEBI" id="CHEBI:32364"/>
        <dbReference type="EC" id="4.2.1.10"/>
    </reaction>
</comment>
<feature type="active site" description="Proton acceptor" evidence="8">
    <location>
        <position position="23"/>
    </location>
</feature>
<dbReference type="InterPro" id="IPR036441">
    <property type="entry name" value="DHquinase_II_sf"/>
</dbReference>
<evidence type="ECO:0000313" key="9">
    <source>
        <dbReference type="EMBL" id="MDR7148417.1"/>
    </source>
</evidence>
<evidence type="ECO:0000256" key="8">
    <source>
        <dbReference type="HAMAP-Rule" id="MF_00169"/>
    </source>
</evidence>
<protein>
    <recommendedName>
        <fullName evidence="6 8">3-dehydroquinate dehydratase</fullName>
        <shortName evidence="8">3-dehydroquinase</shortName>
        <ecNumber evidence="6 8">4.2.1.10</ecNumber>
    </recommendedName>
    <alternativeName>
        <fullName evidence="8">Type II DHQase</fullName>
    </alternativeName>
</protein>
<keyword evidence="7 8" id="KW-0456">Lyase</keyword>
<dbReference type="CDD" id="cd00466">
    <property type="entry name" value="DHQase_II"/>
    <property type="match status" value="1"/>
</dbReference>
<feature type="binding site" evidence="8">
    <location>
        <position position="79"/>
    </location>
    <ligand>
        <name>substrate</name>
    </ligand>
</feature>
<dbReference type="SUPFAM" id="SSF52304">
    <property type="entry name" value="Type II 3-dehydroquinate dehydratase"/>
    <property type="match status" value="1"/>
</dbReference>
<accession>A0ABU1WH49</accession>
<dbReference type="NCBIfam" id="NF003805">
    <property type="entry name" value="PRK05395.1-2"/>
    <property type="match status" value="1"/>
</dbReference>
<dbReference type="RefSeq" id="WP_310310968.1">
    <property type="nucleotide sequence ID" value="NZ_JAVDWU010000001.1"/>
</dbReference>
<comment type="similarity">
    <text evidence="4 8">Belongs to the type-II 3-dehydroquinase family.</text>
</comment>
<comment type="caution">
    <text evidence="9">The sequence shown here is derived from an EMBL/GenBank/DDBJ whole genome shotgun (WGS) entry which is preliminary data.</text>
</comment>
<dbReference type="NCBIfam" id="NF003806">
    <property type="entry name" value="PRK05395.1-3"/>
    <property type="match status" value="1"/>
</dbReference>
<sequence>MSTILLLNGPNLNLLGTREPAVYGATTLADVEAMCSEVAKGLGHSLEAFQSNHEGDLLDQIHAAGRRFKAGELVGVVFNPGAFTHTSVALFDAISGVKPMPVIEVHISNVHAREAFRHHSYVSPAAAGIVVGFGTDGYRLAIEGLVRKASQLAG</sequence>
<evidence type="ECO:0000256" key="4">
    <source>
        <dbReference type="ARBA" id="ARBA00011037"/>
    </source>
</evidence>
<dbReference type="EC" id="4.2.1.10" evidence="6 8"/>
<evidence type="ECO:0000256" key="6">
    <source>
        <dbReference type="ARBA" id="ARBA00012060"/>
    </source>
</evidence>
<comment type="pathway">
    <text evidence="3 8">Metabolic intermediate biosynthesis; chorismate biosynthesis; chorismate from D-erythrose 4-phosphate and phosphoenolpyruvate: step 3/7.</text>
</comment>
<gene>
    <name evidence="8" type="primary">aroQ</name>
    <name evidence="9" type="ORF">J2W49_000345</name>
</gene>